<proteinExistence type="predicted"/>
<organism evidence="2 3">
    <name type="scientific">Azomonas macrocytogenes</name>
    <name type="common">Azotobacter macrocytogenes</name>
    <dbReference type="NCBI Taxonomy" id="69962"/>
    <lineage>
        <taxon>Bacteria</taxon>
        <taxon>Pseudomonadati</taxon>
        <taxon>Pseudomonadota</taxon>
        <taxon>Gammaproteobacteria</taxon>
        <taxon>Pseudomonadales</taxon>
        <taxon>Pseudomonadaceae</taxon>
        <taxon>Azomonas</taxon>
    </lineage>
</organism>
<dbReference type="Pfam" id="PF18029">
    <property type="entry name" value="Glyoxalase_6"/>
    <property type="match status" value="1"/>
</dbReference>
<dbReference type="InterPro" id="IPR041581">
    <property type="entry name" value="Glyoxalase_6"/>
</dbReference>
<evidence type="ECO:0000313" key="3">
    <source>
        <dbReference type="Proteomes" id="UP000549250"/>
    </source>
</evidence>
<evidence type="ECO:0000313" key="2">
    <source>
        <dbReference type="EMBL" id="MBB3103530.1"/>
    </source>
</evidence>
<dbReference type="SUPFAM" id="SSF54593">
    <property type="entry name" value="Glyoxalase/Bleomycin resistance protein/Dihydroxybiphenyl dioxygenase"/>
    <property type="match status" value="1"/>
</dbReference>
<evidence type="ECO:0000259" key="1">
    <source>
        <dbReference type="Pfam" id="PF18029"/>
    </source>
</evidence>
<dbReference type="AlphaFoldDB" id="A0A839T468"/>
<gene>
    <name evidence="2" type="ORF">FHR87_001926</name>
</gene>
<dbReference type="EMBL" id="JACHXI010000008">
    <property type="protein sequence ID" value="MBB3103530.1"/>
    <property type="molecule type" value="Genomic_DNA"/>
</dbReference>
<keyword evidence="2" id="KW-0456">Lyase</keyword>
<dbReference type="Gene3D" id="3.10.180.10">
    <property type="entry name" value="2,3-Dihydroxybiphenyl 1,2-Dioxygenase, domain 1"/>
    <property type="match status" value="1"/>
</dbReference>
<dbReference type="RefSeq" id="WP_183166470.1">
    <property type="nucleotide sequence ID" value="NZ_JACHXI010000008.1"/>
</dbReference>
<reference evidence="2 3" key="1">
    <citation type="submission" date="2020-08" db="EMBL/GenBank/DDBJ databases">
        <title>Genomic Encyclopedia of Type Strains, Phase III (KMG-III): the genomes of soil and plant-associated and newly described type strains.</title>
        <authorList>
            <person name="Whitman W."/>
        </authorList>
    </citation>
    <scope>NUCLEOTIDE SEQUENCE [LARGE SCALE GENOMIC DNA]</scope>
    <source>
        <strain evidence="2 3">CECT 4462</strain>
    </source>
</reference>
<name>A0A839T468_AZOMA</name>
<comment type="caution">
    <text evidence="2">The sequence shown here is derived from an EMBL/GenBank/DDBJ whole genome shotgun (WGS) entry which is preliminary data.</text>
</comment>
<dbReference type="GO" id="GO:0016829">
    <property type="term" value="F:lyase activity"/>
    <property type="evidence" value="ECO:0007669"/>
    <property type="project" value="UniProtKB-KW"/>
</dbReference>
<feature type="domain" description="Glyoxalase-like" evidence="1">
    <location>
        <begin position="11"/>
        <end position="125"/>
    </location>
</feature>
<accession>A0A839T468</accession>
<dbReference type="Proteomes" id="UP000549250">
    <property type="component" value="Unassembled WGS sequence"/>
</dbReference>
<sequence length="132" mass="14561">MSVAPPVLARMVIYAKDIKKVATFYKRTLSLLVLEEEPGFVIVGDVDLEIAVVKMPEALANEVHISVPPRVREETPMKFSFLVEDLDRVRSAATAAGGGAKPIAAAWQWRGQLHLDGHDPEGNVVQFRKRDA</sequence>
<protein>
    <submittedName>
        <fullName evidence="2">Putative enzyme related to lactoylglutathione lyase</fullName>
    </submittedName>
</protein>
<keyword evidence="3" id="KW-1185">Reference proteome</keyword>
<dbReference type="InterPro" id="IPR029068">
    <property type="entry name" value="Glyas_Bleomycin-R_OHBP_Dase"/>
</dbReference>